<reference evidence="2 3" key="1">
    <citation type="submission" date="2016-10" db="EMBL/GenBank/DDBJ databases">
        <authorList>
            <person name="Varghese N."/>
            <person name="Submissions S."/>
        </authorList>
    </citation>
    <scope>NUCLEOTIDE SEQUENCE [LARGE SCALE GENOMIC DNA]</scope>
    <source>
        <strain evidence="2 3">BS2774</strain>
    </source>
</reference>
<organism evidence="2 3">
    <name type="scientific">Pseudomonas extremorientalis</name>
    <dbReference type="NCBI Taxonomy" id="169669"/>
    <lineage>
        <taxon>Bacteria</taxon>
        <taxon>Pseudomonadati</taxon>
        <taxon>Pseudomonadota</taxon>
        <taxon>Gammaproteobacteria</taxon>
        <taxon>Pseudomonadales</taxon>
        <taxon>Pseudomonadaceae</taxon>
        <taxon>Pseudomonas</taxon>
    </lineage>
</organism>
<gene>
    <name evidence="2" type="ORF">SAMN04490184_5126</name>
</gene>
<name>A0ABY0T1J7_9PSED</name>
<accession>A0ABY0T1J7</accession>
<dbReference type="Pfam" id="PF10972">
    <property type="entry name" value="CsiV"/>
    <property type="match status" value="1"/>
</dbReference>
<dbReference type="InterPro" id="IPR021241">
    <property type="entry name" value="CsiV"/>
</dbReference>
<evidence type="ECO:0000313" key="2">
    <source>
        <dbReference type="EMBL" id="SDP83091.1"/>
    </source>
</evidence>
<feature type="chain" id="PRO_5045384793" evidence="1">
    <location>
        <begin position="21"/>
        <end position="194"/>
    </location>
</feature>
<proteinExistence type="predicted"/>
<dbReference type="EMBL" id="LT629708">
    <property type="protein sequence ID" value="SDP83091.1"/>
    <property type="molecule type" value="Genomic_DNA"/>
</dbReference>
<keyword evidence="3" id="KW-1185">Reference proteome</keyword>
<sequence>MRLFRMLSLLLVVAAPAAFADSPYQVEMILVRQNAEPVINSRAAPENWDAGAVRLGDRLSPPRLSNIVDKLRADSTYTVLLHKAWEQNLGEQPVKVAITDGQEQFGQFPIEGVLSLQLGRFTDIDANFWINQFDANGSVIASEHLSQTDVRTKNNQLNYLDGGHLALLIKITSLTAKPPAHHRRTCRTDPSPCP</sequence>
<keyword evidence="1" id="KW-0732">Signal</keyword>
<dbReference type="Proteomes" id="UP000182654">
    <property type="component" value="Chromosome I"/>
</dbReference>
<evidence type="ECO:0000313" key="3">
    <source>
        <dbReference type="Proteomes" id="UP000182654"/>
    </source>
</evidence>
<protein>
    <submittedName>
        <fullName evidence="2">Peptidoglycan-binding protein, CsiV</fullName>
    </submittedName>
</protein>
<evidence type="ECO:0000256" key="1">
    <source>
        <dbReference type="SAM" id="SignalP"/>
    </source>
</evidence>
<feature type="signal peptide" evidence="1">
    <location>
        <begin position="1"/>
        <end position="20"/>
    </location>
</feature>